<dbReference type="PANTHER" id="PTHR46328">
    <property type="entry name" value="FAR-RED IMPAIRED RESPONSIVE (FAR1) FAMILY PROTEIN-RELATED"/>
    <property type="match status" value="1"/>
</dbReference>
<feature type="non-terminal residue" evidence="2">
    <location>
        <position position="1"/>
    </location>
</feature>
<organism evidence="2 3">
    <name type="scientific">Citrus clementina</name>
    <name type="common">Clementine</name>
    <name type="synonym">Citrus deliciosa x Citrus sinensis</name>
    <dbReference type="NCBI Taxonomy" id="85681"/>
    <lineage>
        <taxon>Eukaryota</taxon>
        <taxon>Viridiplantae</taxon>
        <taxon>Streptophyta</taxon>
        <taxon>Embryophyta</taxon>
        <taxon>Tracheophyta</taxon>
        <taxon>Spermatophyta</taxon>
        <taxon>Magnoliopsida</taxon>
        <taxon>eudicotyledons</taxon>
        <taxon>Gunneridae</taxon>
        <taxon>Pentapetalae</taxon>
        <taxon>rosids</taxon>
        <taxon>malvids</taxon>
        <taxon>Sapindales</taxon>
        <taxon>Rutaceae</taxon>
        <taxon>Aurantioideae</taxon>
        <taxon>Citrus</taxon>
    </lineage>
</organism>
<feature type="domain" description="FAR1" evidence="1">
    <location>
        <begin position="16"/>
        <end position="92"/>
    </location>
</feature>
<keyword evidence="3" id="KW-1185">Reference proteome</keyword>
<gene>
    <name evidence="2" type="ORF">CICLE_v10024022mg</name>
</gene>
<dbReference type="KEGG" id="cic:CICLE_v10024022mg"/>
<reference evidence="2 3" key="1">
    <citation type="submission" date="2013-10" db="EMBL/GenBank/DDBJ databases">
        <authorList>
            <consortium name="International Citrus Genome Consortium"/>
            <person name="Jenkins J."/>
            <person name="Schmutz J."/>
            <person name="Prochnik S."/>
            <person name="Rokhsar D."/>
            <person name="Gmitter F."/>
            <person name="Ollitrault P."/>
            <person name="Machado M."/>
            <person name="Talon M."/>
            <person name="Wincker P."/>
            <person name="Jaillon O."/>
            <person name="Morgante M."/>
        </authorList>
    </citation>
    <scope>NUCLEOTIDE SEQUENCE</scope>
    <source>
        <strain evidence="3">cv. Clemenules</strain>
    </source>
</reference>
<dbReference type="STRING" id="85681.V4TRA2"/>
<dbReference type="PANTHER" id="PTHR46328:SF38">
    <property type="entry name" value="FAR1 DNA-BINDING DOMAIN PROTEIN"/>
    <property type="match status" value="1"/>
</dbReference>
<evidence type="ECO:0000313" key="2">
    <source>
        <dbReference type="EMBL" id="ESR54230.1"/>
    </source>
</evidence>
<dbReference type="InterPro" id="IPR004330">
    <property type="entry name" value="FAR1_DNA_bnd_dom"/>
</dbReference>
<dbReference type="InParanoid" id="V4TRA2"/>
<evidence type="ECO:0000259" key="1">
    <source>
        <dbReference type="Pfam" id="PF03101"/>
    </source>
</evidence>
<dbReference type="Pfam" id="PF03101">
    <property type="entry name" value="FAR1"/>
    <property type="match status" value="1"/>
</dbReference>
<dbReference type="AlphaFoldDB" id="V4TRA2"/>
<protein>
    <recommendedName>
        <fullName evidence="1">FAR1 domain-containing protein</fullName>
    </recommendedName>
</protein>
<dbReference type="Proteomes" id="UP000030687">
    <property type="component" value="Unassembled WGS sequence"/>
</dbReference>
<proteinExistence type="predicted"/>
<dbReference type="EMBL" id="KI536661">
    <property type="protein sequence ID" value="ESR54230.1"/>
    <property type="molecule type" value="Genomic_DNA"/>
</dbReference>
<dbReference type="Gramene" id="ESR54230">
    <property type="protein sequence ID" value="ESR54230"/>
    <property type="gene ID" value="CICLE_v10024022mg"/>
</dbReference>
<dbReference type="OMA" id="GYNIRIH"/>
<accession>V4TRA2</accession>
<evidence type="ECO:0000313" key="3">
    <source>
        <dbReference type="Proteomes" id="UP000030687"/>
    </source>
</evidence>
<name>V4TRA2_CITCL</name>
<sequence>PYKGQEFDNLEEVFAFYNKYAKEAGYNIRIHSSQKSKDNNEILRKEYVCFKERKSLQSNACVGSGSKRRRPIVHDGCGAKLAVVKSKYGKYVSGFDNRITNCF</sequence>